<sequence>MAIRITEKLLKQQADVTTTDRSEPARNYGIPLHNRFAPLQNENQENDPSSKNNKRYENNLHSKLSFPKLSEKEHPTRPRTLIVGNTVLNGFKNFCNKSYDCYQ</sequence>
<dbReference type="EMBL" id="JAHRIP010066465">
    <property type="protein sequence ID" value="MEQ2306684.1"/>
    <property type="molecule type" value="Genomic_DNA"/>
</dbReference>
<name>A0ABV0ZKB1_9TELE</name>
<evidence type="ECO:0000256" key="1">
    <source>
        <dbReference type="SAM" id="MobiDB-lite"/>
    </source>
</evidence>
<organism evidence="2 3">
    <name type="scientific">Ameca splendens</name>
    <dbReference type="NCBI Taxonomy" id="208324"/>
    <lineage>
        <taxon>Eukaryota</taxon>
        <taxon>Metazoa</taxon>
        <taxon>Chordata</taxon>
        <taxon>Craniata</taxon>
        <taxon>Vertebrata</taxon>
        <taxon>Euteleostomi</taxon>
        <taxon>Actinopterygii</taxon>
        <taxon>Neopterygii</taxon>
        <taxon>Teleostei</taxon>
        <taxon>Neoteleostei</taxon>
        <taxon>Acanthomorphata</taxon>
        <taxon>Ovalentaria</taxon>
        <taxon>Atherinomorphae</taxon>
        <taxon>Cyprinodontiformes</taxon>
        <taxon>Goodeidae</taxon>
        <taxon>Ameca</taxon>
    </lineage>
</organism>
<gene>
    <name evidence="2" type="ORF">AMECASPLE_010789</name>
</gene>
<feature type="region of interest" description="Disordered" evidence="1">
    <location>
        <begin position="12"/>
        <end position="77"/>
    </location>
</feature>
<evidence type="ECO:0000313" key="2">
    <source>
        <dbReference type="EMBL" id="MEQ2306684.1"/>
    </source>
</evidence>
<protein>
    <submittedName>
        <fullName evidence="2">Uncharacterized protein</fullName>
    </submittedName>
</protein>
<evidence type="ECO:0000313" key="3">
    <source>
        <dbReference type="Proteomes" id="UP001469553"/>
    </source>
</evidence>
<proteinExistence type="predicted"/>
<accession>A0ABV0ZKB1</accession>
<comment type="caution">
    <text evidence="2">The sequence shown here is derived from an EMBL/GenBank/DDBJ whole genome shotgun (WGS) entry which is preliminary data.</text>
</comment>
<feature type="compositionally biased region" description="Polar residues" evidence="1">
    <location>
        <begin position="40"/>
        <end position="51"/>
    </location>
</feature>
<dbReference type="Proteomes" id="UP001469553">
    <property type="component" value="Unassembled WGS sequence"/>
</dbReference>
<reference evidence="2 3" key="1">
    <citation type="submission" date="2021-06" db="EMBL/GenBank/DDBJ databases">
        <authorList>
            <person name="Palmer J.M."/>
        </authorList>
    </citation>
    <scope>NUCLEOTIDE SEQUENCE [LARGE SCALE GENOMIC DNA]</scope>
    <source>
        <strain evidence="2 3">AS_MEX2019</strain>
        <tissue evidence="2">Muscle</tissue>
    </source>
</reference>
<keyword evidence="3" id="KW-1185">Reference proteome</keyword>